<evidence type="ECO:0000313" key="2">
    <source>
        <dbReference type="EMBL" id="TCD66962.1"/>
    </source>
</evidence>
<dbReference type="AlphaFoldDB" id="A0A4R0RIN2"/>
<feature type="compositionally biased region" description="Basic residues" evidence="1">
    <location>
        <begin position="126"/>
        <end position="136"/>
    </location>
</feature>
<accession>A0A4R0RIN2</accession>
<dbReference type="Proteomes" id="UP000292702">
    <property type="component" value="Unassembled WGS sequence"/>
</dbReference>
<gene>
    <name evidence="2" type="ORF">EIP91_000691</name>
</gene>
<sequence length="222" mass="25355">MNNPSPAAVFVFNNPWTDEDTMVTGNELAMFFQACKEAREDAALKKLGFEPLTEAERAFDDYLNASRDAKRRRFKPHDALMEKRLRRRFPDLPTEGDKEIQKFIVTVYGSDWEEKYGPRYTQGGKTLRRERRRIGPRRSATENKPTLTTESSAVTDIFTPGSLEARPANPVSMSTQDRGVRSSLLKSKKKTPLKVLSKIAMIIPFIRRGSKKTKSSQPRRSL</sequence>
<comment type="caution">
    <text evidence="2">The sequence shown here is derived from an EMBL/GenBank/DDBJ whole genome shotgun (WGS) entry which is preliminary data.</text>
</comment>
<reference evidence="2 3" key="1">
    <citation type="submission" date="2018-11" db="EMBL/GenBank/DDBJ databases">
        <title>Genome assembly of Steccherinum ochraceum LE-BIN_3174, the white-rot fungus of the Steccherinaceae family (The Residual Polyporoid clade, Polyporales, Basidiomycota).</title>
        <authorList>
            <person name="Fedorova T.V."/>
            <person name="Glazunova O.A."/>
            <person name="Landesman E.O."/>
            <person name="Moiseenko K.V."/>
            <person name="Psurtseva N.V."/>
            <person name="Savinova O.S."/>
            <person name="Shakhova N.V."/>
            <person name="Tyazhelova T.V."/>
            <person name="Vasina D.V."/>
        </authorList>
    </citation>
    <scope>NUCLEOTIDE SEQUENCE [LARGE SCALE GENOMIC DNA]</scope>
    <source>
        <strain evidence="2 3">LE-BIN_3174</strain>
    </source>
</reference>
<organism evidence="2 3">
    <name type="scientific">Steccherinum ochraceum</name>
    <dbReference type="NCBI Taxonomy" id="92696"/>
    <lineage>
        <taxon>Eukaryota</taxon>
        <taxon>Fungi</taxon>
        <taxon>Dikarya</taxon>
        <taxon>Basidiomycota</taxon>
        <taxon>Agaricomycotina</taxon>
        <taxon>Agaricomycetes</taxon>
        <taxon>Polyporales</taxon>
        <taxon>Steccherinaceae</taxon>
        <taxon>Steccherinum</taxon>
    </lineage>
</organism>
<evidence type="ECO:0000313" key="3">
    <source>
        <dbReference type="Proteomes" id="UP000292702"/>
    </source>
</evidence>
<name>A0A4R0RIN2_9APHY</name>
<feature type="region of interest" description="Disordered" evidence="1">
    <location>
        <begin position="119"/>
        <end position="182"/>
    </location>
</feature>
<evidence type="ECO:0000256" key="1">
    <source>
        <dbReference type="SAM" id="MobiDB-lite"/>
    </source>
</evidence>
<protein>
    <submittedName>
        <fullName evidence="2">Uncharacterized protein</fullName>
    </submittedName>
</protein>
<dbReference type="EMBL" id="RWJN01000115">
    <property type="protein sequence ID" value="TCD66962.1"/>
    <property type="molecule type" value="Genomic_DNA"/>
</dbReference>
<feature type="compositionally biased region" description="Polar residues" evidence="1">
    <location>
        <begin position="142"/>
        <end position="154"/>
    </location>
</feature>
<proteinExistence type="predicted"/>
<keyword evidence="3" id="KW-1185">Reference proteome</keyword>